<protein>
    <recommendedName>
        <fullName evidence="3">Peptidase S9 prolyl oligopeptidase catalytic domain-containing protein</fullName>
    </recommendedName>
</protein>
<dbReference type="OMA" id="APVTCLW"/>
<dbReference type="EMBL" id="LT554417">
    <property type="protein sequence ID" value="SAM04817.1"/>
    <property type="molecule type" value="Genomic_DNA"/>
</dbReference>
<sequence length="293" mass="32684">MTSSQSDISVNGLNLTVYGLHEYKRLPQSTPVAVMFALHGRLQNKSKMETISQVLCTLNNDKQQPGQRHLLVVTFDHMNHGSRLTDKKANFAWKEGKHENPSHAIDMWSMVHAGSRTVTELIDVLEYHLFGATHQPVEVWGCLGFSMGAHATFLAAANDPRIGVQISIVGTSDYLALMRARLQEGGFPEDYLPAAFCTMVQQHYDGLGDRLASKKVLMINGKEDQLVPGRFNDGLVPSFDVARENRDWARISVPHVGHAWCPAMFELSTAWCRQWMVSANDSFYLSLPSSGKL</sequence>
<accession>A0A168QIS8</accession>
<dbReference type="InterPro" id="IPR029058">
    <property type="entry name" value="AB_hydrolase_fold"/>
</dbReference>
<proteinExistence type="predicted"/>
<evidence type="ECO:0000313" key="1">
    <source>
        <dbReference type="EMBL" id="SAM04817.1"/>
    </source>
</evidence>
<dbReference type="PANTHER" id="PTHR47381:SF3">
    <property type="entry name" value="ALPHA_BETA-HYDROLASES SUPERFAMILY PROTEIN"/>
    <property type="match status" value="1"/>
</dbReference>
<dbReference type="SUPFAM" id="SSF53474">
    <property type="entry name" value="alpha/beta-Hydrolases"/>
    <property type="match status" value="1"/>
</dbReference>
<dbReference type="OrthoDB" id="2152248at2759"/>
<dbReference type="Gene3D" id="3.40.50.1820">
    <property type="entry name" value="alpha/beta hydrolase"/>
    <property type="match status" value="1"/>
</dbReference>
<reference evidence="1" key="1">
    <citation type="submission" date="2016-04" db="EMBL/GenBank/DDBJ databases">
        <authorList>
            <person name="Evans L.H."/>
            <person name="Alamgir A."/>
            <person name="Owens N."/>
            <person name="Weber N.D."/>
            <person name="Virtaneva K."/>
            <person name="Barbian K."/>
            <person name="Babar A."/>
            <person name="Rosenke K."/>
        </authorList>
    </citation>
    <scope>NUCLEOTIDE SEQUENCE [LARGE SCALE GENOMIC DNA]</scope>
    <source>
        <strain evidence="1">CBS 101.48</strain>
    </source>
</reference>
<evidence type="ECO:0000313" key="2">
    <source>
        <dbReference type="Proteomes" id="UP000078561"/>
    </source>
</evidence>
<dbReference type="Proteomes" id="UP000078561">
    <property type="component" value="Unassembled WGS sequence"/>
</dbReference>
<name>A0A168QIS8_ABSGL</name>
<dbReference type="AlphaFoldDB" id="A0A168QIS8"/>
<organism evidence="1">
    <name type="scientific">Absidia glauca</name>
    <name type="common">Pin mould</name>
    <dbReference type="NCBI Taxonomy" id="4829"/>
    <lineage>
        <taxon>Eukaryota</taxon>
        <taxon>Fungi</taxon>
        <taxon>Fungi incertae sedis</taxon>
        <taxon>Mucoromycota</taxon>
        <taxon>Mucoromycotina</taxon>
        <taxon>Mucoromycetes</taxon>
        <taxon>Mucorales</taxon>
        <taxon>Cunninghamellaceae</taxon>
        <taxon>Absidia</taxon>
    </lineage>
</organism>
<dbReference type="InParanoid" id="A0A168QIS8"/>
<evidence type="ECO:0008006" key="3">
    <source>
        <dbReference type="Google" id="ProtNLM"/>
    </source>
</evidence>
<dbReference type="PANTHER" id="PTHR47381">
    <property type="entry name" value="ALPHA/BETA-HYDROLASES SUPERFAMILY PROTEIN"/>
    <property type="match status" value="1"/>
</dbReference>
<gene>
    <name evidence="1" type="primary">ABSGL_10683.1 scaffold 12033</name>
</gene>
<keyword evidence="2" id="KW-1185">Reference proteome</keyword>
<dbReference type="STRING" id="4829.A0A168QIS8"/>